<dbReference type="Gene3D" id="3.30.360.10">
    <property type="entry name" value="Dihydrodipicolinate Reductase, domain 2"/>
    <property type="match status" value="1"/>
</dbReference>
<evidence type="ECO:0000259" key="3">
    <source>
        <dbReference type="Pfam" id="PF22725"/>
    </source>
</evidence>
<proteinExistence type="predicted"/>
<reference evidence="4 5" key="1">
    <citation type="submission" date="2023-10" db="EMBL/GenBank/DDBJ databases">
        <title>Characterization of rhizosphere-enriched actinobacteria from wheat plants lab-grown on chernevaya soil.</title>
        <authorList>
            <person name="Tikhonova E.N."/>
            <person name="Konopkin A."/>
            <person name="Kravchenko I.K."/>
        </authorList>
    </citation>
    <scope>NUCLEOTIDE SEQUENCE [LARGE SCALE GENOMIC DNA]</scope>
    <source>
        <strain evidence="4 5">RR29</strain>
    </source>
</reference>
<dbReference type="InterPro" id="IPR036291">
    <property type="entry name" value="NAD(P)-bd_dom_sf"/>
</dbReference>
<dbReference type="RefSeq" id="WP_317771526.1">
    <property type="nucleotide sequence ID" value="NZ_JAWMAJ010000039.1"/>
</dbReference>
<evidence type="ECO:0000259" key="2">
    <source>
        <dbReference type="Pfam" id="PF01408"/>
    </source>
</evidence>
<gene>
    <name evidence="4" type="ORF">R5A26_14215</name>
</gene>
<dbReference type="SUPFAM" id="SSF51735">
    <property type="entry name" value="NAD(P)-binding Rossmann-fold domains"/>
    <property type="match status" value="1"/>
</dbReference>
<organism evidence="4 5">
    <name type="scientific">Streptomyces prunicolor</name>
    <dbReference type="NCBI Taxonomy" id="67348"/>
    <lineage>
        <taxon>Bacteria</taxon>
        <taxon>Bacillati</taxon>
        <taxon>Actinomycetota</taxon>
        <taxon>Actinomycetes</taxon>
        <taxon>Kitasatosporales</taxon>
        <taxon>Streptomycetaceae</taxon>
        <taxon>Streptomyces</taxon>
    </lineage>
</organism>
<dbReference type="Pfam" id="PF22725">
    <property type="entry name" value="GFO_IDH_MocA_C3"/>
    <property type="match status" value="1"/>
</dbReference>
<accession>A0ABU4F939</accession>
<feature type="domain" description="Gfo/Idh/MocA-like oxidoreductase N-terminal" evidence="2">
    <location>
        <begin position="10"/>
        <end position="124"/>
    </location>
</feature>
<keyword evidence="1" id="KW-0560">Oxidoreductase</keyword>
<keyword evidence="5" id="KW-1185">Reference proteome</keyword>
<dbReference type="InterPro" id="IPR050463">
    <property type="entry name" value="Gfo/Idh/MocA_oxidrdct_glycsds"/>
</dbReference>
<sequence length="381" mass="39611">MRPHGSGTGMRAAIVGGGMVAAVHRRAIRAAGGVVAGVLGSRPERSAEIAAAWGVTAFPDLDALLAADVDVVHVCTPNSTHSAYGLAVLGAGRHLVCEKPIATSVPEAAELASVASTAGLVATVPFVYRYHPIVRELRARRLAGEFGNWHLLHGSYLQDWMLSPTAGNWRVRAGAGGRSRAFADIGSHWCDLVEFVSGERFDVLTALTSIAVPERPEGSAASFTTAADATPLAPVETEDTAVVTLRTATGVPASVVVSQVSAGRRNRLWFELDGAAGSAVFDQENPESAWLGTPDGATVIARGTGTVSADQQRLSYLPGGHAQGYQDCFNAFVADTYAAIAGDKPPGLPTLEDGLRSARIVDAVLDSAASGAWTPIERTLP</sequence>
<dbReference type="PANTHER" id="PTHR43818">
    <property type="entry name" value="BCDNA.GH03377"/>
    <property type="match status" value="1"/>
</dbReference>
<evidence type="ECO:0000313" key="4">
    <source>
        <dbReference type="EMBL" id="MDV7217102.1"/>
    </source>
</evidence>
<evidence type="ECO:0000256" key="1">
    <source>
        <dbReference type="ARBA" id="ARBA00023002"/>
    </source>
</evidence>
<evidence type="ECO:0000313" key="5">
    <source>
        <dbReference type="Proteomes" id="UP001187346"/>
    </source>
</evidence>
<dbReference type="PANTHER" id="PTHR43818:SF11">
    <property type="entry name" value="BCDNA.GH03377"/>
    <property type="match status" value="1"/>
</dbReference>
<dbReference type="Gene3D" id="3.40.50.720">
    <property type="entry name" value="NAD(P)-binding Rossmann-like Domain"/>
    <property type="match status" value="1"/>
</dbReference>
<feature type="domain" description="GFO/IDH/MocA-like oxidoreductase" evidence="3">
    <location>
        <begin position="134"/>
        <end position="279"/>
    </location>
</feature>
<dbReference type="EMBL" id="JAWMAJ010000039">
    <property type="protein sequence ID" value="MDV7217102.1"/>
    <property type="molecule type" value="Genomic_DNA"/>
</dbReference>
<dbReference type="InterPro" id="IPR055170">
    <property type="entry name" value="GFO_IDH_MocA-like_dom"/>
</dbReference>
<comment type="caution">
    <text evidence="4">The sequence shown here is derived from an EMBL/GenBank/DDBJ whole genome shotgun (WGS) entry which is preliminary data.</text>
</comment>
<name>A0ABU4F939_9ACTN</name>
<dbReference type="InterPro" id="IPR000683">
    <property type="entry name" value="Gfo/Idh/MocA-like_OxRdtase_N"/>
</dbReference>
<dbReference type="Pfam" id="PF01408">
    <property type="entry name" value="GFO_IDH_MocA"/>
    <property type="match status" value="1"/>
</dbReference>
<protein>
    <submittedName>
        <fullName evidence="4">Gfo/Idh/MocA family oxidoreductase</fullName>
    </submittedName>
</protein>
<dbReference type="Proteomes" id="UP001187346">
    <property type="component" value="Unassembled WGS sequence"/>
</dbReference>
<dbReference type="SUPFAM" id="SSF55347">
    <property type="entry name" value="Glyceraldehyde-3-phosphate dehydrogenase-like, C-terminal domain"/>
    <property type="match status" value="1"/>
</dbReference>